<feature type="transmembrane region" description="Helical" evidence="6">
    <location>
        <begin position="215"/>
        <end position="236"/>
    </location>
</feature>
<evidence type="ECO:0000259" key="7">
    <source>
        <dbReference type="PROSITE" id="PS50850"/>
    </source>
</evidence>
<dbReference type="InterPro" id="IPR036259">
    <property type="entry name" value="MFS_trans_sf"/>
</dbReference>
<comment type="subcellular location">
    <subcellularLocation>
        <location evidence="1">Cell membrane</location>
        <topology evidence="1">Multi-pass membrane protein</topology>
    </subcellularLocation>
</comment>
<dbReference type="Proteomes" id="UP000494301">
    <property type="component" value="Unassembled WGS sequence"/>
</dbReference>
<dbReference type="GO" id="GO:0005886">
    <property type="term" value="C:plasma membrane"/>
    <property type="evidence" value="ECO:0007669"/>
    <property type="project" value="UniProtKB-SubCell"/>
</dbReference>
<dbReference type="GO" id="GO:0022857">
    <property type="term" value="F:transmembrane transporter activity"/>
    <property type="evidence" value="ECO:0007669"/>
    <property type="project" value="InterPro"/>
</dbReference>
<name>A0A6J5IRN2_9BURK</name>
<dbReference type="CDD" id="cd17324">
    <property type="entry name" value="MFS_NepI_like"/>
    <property type="match status" value="1"/>
</dbReference>
<evidence type="ECO:0000256" key="3">
    <source>
        <dbReference type="ARBA" id="ARBA00022692"/>
    </source>
</evidence>
<dbReference type="InterPro" id="IPR050189">
    <property type="entry name" value="MFS_Efflux_Transporters"/>
</dbReference>
<dbReference type="PANTHER" id="PTHR43124:SF3">
    <property type="entry name" value="CHLORAMPHENICOL EFFLUX PUMP RV0191"/>
    <property type="match status" value="1"/>
</dbReference>
<keyword evidence="3 6" id="KW-0812">Transmembrane</keyword>
<sequence>MNASLSSVPRRGARLPLAVFVLGLTVFCIGTTEVMVSGLLPLLAHDFGVSIPSAALLISGYAAGVVVGGPAMTLAFLRTRRKTALLVLLGVFIAGQALGALAQNYALLMTSRVVAALAQGAFFGIGSLLAIDLAGPDAKGRALAVMFGGLTIANIAGAPFGTLIGEQYGWRASFWVVTALAVLSLVATTLVVPMQGRPPYHGIAREFASFRQPRLWAALGISALSQAGLFAAYSYFSPIFTEFGGFERAAVPALQALFGIGCFAGTVVGGRYTDRYPAGILVAGLVALIVTMATFGALAHSRTGTIVALAAFGIAAFSINPALQARAIAEAPHAPTLATTANTSAFNVGNTVGPWLGGVAINAGLGFVSTVWVGVALAALALVLALASTRPHAPSSSASYTRSTGETS</sequence>
<gene>
    <name evidence="8" type="ORF">BLA3211_00411</name>
</gene>
<dbReference type="RefSeq" id="WP_175219383.1">
    <property type="nucleotide sequence ID" value="NZ_CABWIL020000001.1"/>
</dbReference>
<protein>
    <submittedName>
        <fullName evidence="8">MFS transporter</fullName>
    </submittedName>
</protein>
<evidence type="ECO:0000256" key="2">
    <source>
        <dbReference type="ARBA" id="ARBA00022475"/>
    </source>
</evidence>
<feature type="transmembrane region" description="Helical" evidence="6">
    <location>
        <begin position="280"/>
        <end position="299"/>
    </location>
</feature>
<evidence type="ECO:0000256" key="5">
    <source>
        <dbReference type="ARBA" id="ARBA00023136"/>
    </source>
</evidence>
<organism evidence="8 9">
    <name type="scientific">Burkholderia aenigmatica</name>
    <dbReference type="NCBI Taxonomy" id="2015348"/>
    <lineage>
        <taxon>Bacteria</taxon>
        <taxon>Pseudomonadati</taxon>
        <taxon>Pseudomonadota</taxon>
        <taxon>Betaproteobacteria</taxon>
        <taxon>Burkholderiales</taxon>
        <taxon>Burkholderiaceae</taxon>
        <taxon>Burkholderia</taxon>
        <taxon>Burkholderia cepacia complex</taxon>
    </lineage>
</organism>
<feature type="transmembrane region" description="Helical" evidence="6">
    <location>
        <begin position="56"/>
        <end position="77"/>
    </location>
</feature>
<dbReference type="SUPFAM" id="SSF103473">
    <property type="entry name" value="MFS general substrate transporter"/>
    <property type="match status" value="1"/>
</dbReference>
<dbReference type="InterPro" id="IPR020846">
    <property type="entry name" value="MFS_dom"/>
</dbReference>
<feature type="transmembrane region" description="Helical" evidence="6">
    <location>
        <begin position="12"/>
        <end position="36"/>
    </location>
</feature>
<evidence type="ECO:0000256" key="6">
    <source>
        <dbReference type="SAM" id="Phobius"/>
    </source>
</evidence>
<dbReference type="EMBL" id="CABWIL020000001">
    <property type="protein sequence ID" value="CAB3960673.1"/>
    <property type="molecule type" value="Genomic_DNA"/>
</dbReference>
<dbReference type="InterPro" id="IPR011701">
    <property type="entry name" value="MFS"/>
</dbReference>
<accession>A0A6J5IRN2</accession>
<proteinExistence type="predicted"/>
<keyword evidence="4 6" id="KW-1133">Transmembrane helix</keyword>
<dbReference type="AlphaFoldDB" id="A0A6J5IRN2"/>
<keyword evidence="2" id="KW-1003">Cell membrane</keyword>
<feature type="transmembrane region" description="Helical" evidence="6">
    <location>
        <begin position="113"/>
        <end position="131"/>
    </location>
</feature>
<reference evidence="8 9" key="1">
    <citation type="submission" date="2020-04" db="EMBL/GenBank/DDBJ databases">
        <authorList>
            <person name="Depoorter E."/>
        </authorList>
    </citation>
    <scope>NUCLEOTIDE SEQUENCE [LARGE SCALE GENOMIC DNA]</scope>
    <source>
        <strain evidence="8 9">BCC0217</strain>
    </source>
</reference>
<evidence type="ECO:0000256" key="1">
    <source>
        <dbReference type="ARBA" id="ARBA00004651"/>
    </source>
</evidence>
<feature type="domain" description="Major facilitator superfamily (MFS) profile" evidence="7">
    <location>
        <begin position="18"/>
        <end position="393"/>
    </location>
</feature>
<keyword evidence="5 6" id="KW-0472">Membrane</keyword>
<feature type="transmembrane region" description="Helical" evidence="6">
    <location>
        <begin position="143"/>
        <end position="160"/>
    </location>
</feature>
<feature type="transmembrane region" description="Helical" evidence="6">
    <location>
        <begin position="305"/>
        <end position="323"/>
    </location>
</feature>
<dbReference type="Gene3D" id="1.20.1250.20">
    <property type="entry name" value="MFS general substrate transporter like domains"/>
    <property type="match status" value="2"/>
</dbReference>
<evidence type="ECO:0000313" key="9">
    <source>
        <dbReference type="Proteomes" id="UP000494301"/>
    </source>
</evidence>
<feature type="transmembrane region" description="Helical" evidence="6">
    <location>
        <begin position="248"/>
        <end position="268"/>
    </location>
</feature>
<dbReference type="PROSITE" id="PS50850">
    <property type="entry name" value="MFS"/>
    <property type="match status" value="1"/>
</dbReference>
<evidence type="ECO:0000313" key="8">
    <source>
        <dbReference type="EMBL" id="CAB3960673.1"/>
    </source>
</evidence>
<feature type="transmembrane region" description="Helical" evidence="6">
    <location>
        <begin position="84"/>
        <end position="107"/>
    </location>
</feature>
<dbReference type="Pfam" id="PF07690">
    <property type="entry name" value="MFS_1"/>
    <property type="match status" value="1"/>
</dbReference>
<feature type="transmembrane region" description="Helical" evidence="6">
    <location>
        <begin position="172"/>
        <end position="194"/>
    </location>
</feature>
<evidence type="ECO:0000256" key="4">
    <source>
        <dbReference type="ARBA" id="ARBA00022989"/>
    </source>
</evidence>
<feature type="transmembrane region" description="Helical" evidence="6">
    <location>
        <begin position="365"/>
        <end position="387"/>
    </location>
</feature>
<dbReference type="PANTHER" id="PTHR43124">
    <property type="entry name" value="PURINE EFFLUX PUMP PBUE"/>
    <property type="match status" value="1"/>
</dbReference>